<dbReference type="CDD" id="cd18095">
    <property type="entry name" value="SpoU-like_rRNA-MTase"/>
    <property type="match status" value="1"/>
</dbReference>
<evidence type="ECO:0000313" key="5">
    <source>
        <dbReference type="Proteomes" id="UP000315017"/>
    </source>
</evidence>
<sequence length="273" mass="29637">MPLIPITNTDDSRVAPYRQLHQTNLTRGSKLFVAEGDKVVQRLLDSSFVTDSVLAEADWAERLAPQLPPETPIYVAPRELMTELVGFRFHRGVLACGQRKPAPDLRAMMPPLDQPATILVCPAVQDPTNLGSIVRTAAALGVAAILLGSDCADPFSRRVLRVSMGSVLFIPVREAVDLVADVVALREEHGFEVLATVLDNRAVPLSQVPKPKRLALVLGSEGHGLDERWLKLCPQQITLPMQAGIDSLNVAVAAAVFLYHFQQAALTDSVDTN</sequence>
<organism evidence="4 5">
    <name type="scientific">Anatilimnocola aggregata</name>
    <dbReference type="NCBI Taxonomy" id="2528021"/>
    <lineage>
        <taxon>Bacteria</taxon>
        <taxon>Pseudomonadati</taxon>
        <taxon>Planctomycetota</taxon>
        <taxon>Planctomycetia</taxon>
        <taxon>Pirellulales</taxon>
        <taxon>Pirellulaceae</taxon>
        <taxon>Anatilimnocola</taxon>
    </lineage>
</organism>
<dbReference type="GO" id="GO:0032259">
    <property type="term" value="P:methylation"/>
    <property type="evidence" value="ECO:0007669"/>
    <property type="project" value="UniProtKB-KW"/>
</dbReference>
<keyword evidence="2 4" id="KW-0808">Transferase</keyword>
<gene>
    <name evidence="4" type="primary">rlmB</name>
    <name evidence="4" type="ORF">ETAA8_10320</name>
</gene>
<protein>
    <submittedName>
        <fullName evidence="4">23S rRNA (Guanosine-2'-O-)-methyltransferase RlmB</fullName>
        <ecNumber evidence="4">2.1.1.185</ecNumber>
    </submittedName>
</protein>
<dbReference type="EMBL" id="CP036274">
    <property type="protein sequence ID" value="QDU25960.1"/>
    <property type="molecule type" value="Genomic_DNA"/>
</dbReference>
<dbReference type="GO" id="GO:0008173">
    <property type="term" value="F:RNA methyltransferase activity"/>
    <property type="evidence" value="ECO:0007669"/>
    <property type="project" value="InterPro"/>
</dbReference>
<dbReference type="OrthoDB" id="9794400at2"/>
<evidence type="ECO:0000313" key="4">
    <source>
        <dbReference type="EMBL" id="QDU25960.1"/>
    </source>
</evidence>
<evidence type="ECO:0000259" key="3">
    <source>
        <dbReference type="Pfam" id="PF00588"/>
    </source>
</evidence>
<dbReference type="Gene3D" id="3.30.1330.30">
    <property type="match status" value="1"/>
</dbReference>
<dbReference type="InterPro" id="IPR001537">
    <property type="entry name" value="SpoU_MeTrfase"/>
</dbReference>
<dbReference type="Proteomes" id="UP000315017">
    <property type="component" value="Chromosome"/>
</dbReference>
<dbReference type="RefSeq" id="WP_145085746.1">
    <property type="nucleotide sequence ID" value="NZ_CP036274.1"/>
</dbReference>
<evidence type="ECO:0000256" key="1">
    <source>
        <dbReference type="ARBA" id="ARBA00022603"/>
    </source>
</evidence>
<dbReference type="PANTHER" id="PTHR43191">
    <property type="entry name" value="RRNA METHYLTRANSFERASE 3"/>
    <property type="match status" value="1"/>
</dbReference>
<dbReference type="InterPro" id="IPR029026">
    <property type="entry name" value="tRNA_m1G_MTases_N"/>
</dbReference>
<name>A0A517Y6W1_9BACT</name>
<dbReference type="KEGG" id="aagg:ETAA8_10320"/>
<reference evidence="4 5" key="1">
    <citation type="submission" date="2019-02" db="EMBL/GenBank/DDBJ databases">
        <title>Deep-cultivation of Planctomycetes and their phenomic and genomic characterization uncovers novel biology.</title>
        <authorList>
            <person name="Wiegand S."/>
            <person name="Jogler M."/>
            <person name="Boedeker C."/>
            <person name="Pinto D."/>
            <person name="Vollmers J."/>
            <person name="Rivas-Marin E."/>
            <person name="Kohn T."/>
            <person name="Peeters S.H."/>
            <person name="Heuer A."/>
            <person name="Rast P."/>
            <person name="Oberbeckmann S."/>
            <person name="Bunk B."/>
            <person name="Jeske O."/>
            <person name="Meyerdierks A."/>
            <person name="Storesund J.E."/>
            <person name="Kallscheuer N."/>
            <person name="Luecker S."/>
            <person name="Lage O.M."/>
            <person name="Pohl T."/>
            <person name="Merkel B.J."/>
            <person name="Hornburger P."/>
            <person name="Mueller R.-W."/>
            <person name="Bruemmer F."/>
            <person name="Labrenz M."/>
            <person name="Spormann A.M."/>
            <person name="Op den Camp H."/>
            <person name="Overmann J."/>
            <person name="Amann R."/>
            <person name="Jetten M.S.M."/>
            <person name="Mascher T."/>
            <person name="Medema M.H."/>
            <person name="Devos D.P."/>
            <person name="Kaster A.-K."/>
            <person name="Ovreas L."/>
            <person name="Rohde M."/>
            <person name="Galperin M.Y."/>
            <person name="Jogler C."/>
        </authorList>
    </citation>
    <scope>NUCLEOTIDE SEQUENCE [LARGE SCALE GENOMIC DNA]</scope>
    <source>
        <strain evidence="4 5">ETA_A8</strain>
    </source>
</reference>
<dbReference type="GO" id="GO:0006396">
    <property type="term" value="P:RNA processing"/>
    <property type="evidence" value="ECO:0007669"/>
    <property type="project" value="InterPro"/>
</dbReference>
<dbReference type="SUPFAM" id="SSF75217">
    <property type="entry name" value="alpha/beta knot"/>
    <property type="match status" value="1"/>
</dbReference>
<dbReference type="EC" id="2.1.1.185" evidence="4"/>
<evidence type="ECO:0000256" key="2">
    <source>
        <dbReference type="ARBA" id="ARBA00022679"/>
    </source>
</evidence>
<keyword evidence="1 4" id="KW-0489">Methyltransferase</keyword>
<feature type="domain" description="tRNA/rRNA methyltransferase SpoU type" evidence="3">
    <location>
        <begin position="118"/>
        <end position="259"/>
    </location>
</feature>
<proteinExistence type="predicted"/>
<dbReference type="PANTHER" id="PTHR43191:SF12">
    <property type="entry name" value="RRNA METHYLASE"/>
    <property type="match status" value="1"/>
</dbReference>
<dbReference type="Pfam" id="PF00588">
    <property type="entry name" value="SpoU_methylase"/>
    <property type="match status" value="1"/>
</dbReference>
<dbReference type="Gene3D" id="3.40.1280.10">
    <property type="match status" value="1"/>
</dbReference>
<keyword evidence="5" id="KW-1185">Reference proteome</keyword>
<accession>A0A517Y6W1</accession>
<dbReference type="InterPro" id="IPR029028">
    <property type="entry name" value="Alpha/beta_knot_MTases"/>
</dbReference>
<dbReference type="AlphaFoldDB" id="A0A517Y6W1"/>
<dbReference type="GO" id="GO:0003723">
    <property type="term" value="F:RNA binding"/>
    <property type="evidence" value="ECO:0007669"/>
    <property type="project" value="InterPro"/>
</dbReference>
<dbReference type="InterPro" id="IPR051259">
    <property type="entry name" value="rRNA_Methyltransferase"/>
</dbReference>
<dbReference type="SUPFAM" id="SSF55315">
    <property type="entry name" value="L30e-like"/>
    <property type="match status" value="1"/>
</dbReference>
<dbReference type="InterPro" id="IPR029064">
    <property type="entry name" value="Ribosomal_eL30-like_sf"/>
</dbReference>